<evidence type="ECO:0000313" key="5">
    <source>
        <dbReference type="Proteomes" id="UP000198916"/>
    </source>
</evidence>
<dbReference type="AlphaFoldDB" id="A0A1H7R3V8"/>
<dbReference type="SMART" id="SM00028">
    <property type="entry name" value="TPR"/>
    <property type="match status" value="3"/>
</dbReference>
<dbReference type="Gene3D" id="1.25.40.10">
    <property type="entry name" value="Tetratricopeptide repeat domain"/>
    <property type="match status" value="2"/>
</dbReference>
<dbReference type="GO" id="GO:0046813">
    <property type="term" value="P:receptor-mediated virion attachment to host cell"/>
    <property type="evidence" value="ECO:0007669"/>
    <property type="project" value="TreeGrafter"/>
</dbReference>
<dbReference type="PROSITE" id="PS51257">
    <property type="entry name" value="PROKAR_LIPOPROTEIN"/>
    <property type="match status" value="1"/>
</dbReference>
<proteinExistence type="predicted"/>
<dbReference type="Proteomes" id="UP000198916">
    <property type="component" value="Unassembled WGS sequence"/>
</dbReference>
<evidence type="ECO:0000256" key="1">
    <source>
        <dbReference type="ARBA" id="ARBA00022737"/>
    </source>
</evidence>
<evidence type="ECO:0000313" key="4">
    <source>
        <dbReference type="EMBL" id="SEL54257.1"/>
    </source>
</evidence>
<dbReference type="SUPFAM" id="SSF48452">
    <property type="entry name" value="TPR-like"/>
    <property type="match status" value="1"/>
</dbReference>
<dbReference type="InterPro" id="IPR050498">
    <property type="entry name" value="Ycf3"/>
</dbReference>
<sequence>MVKWWIYCLSLFVVTACGQRNTNRYDPNAGLSDCELAERLYNQKGNQGSARSQQYLDSAIALCPAFAKAWHEKSVPYLKRGDYATWMQLINKVVELEPSNYLDTRGWCKVKFLHDYAGGLADLQRYDTLVAGSPKMVGDFNIHSWMAFAKLGLQDSSAALKYFDQTIDEAIRHLGPEWVGYHDYLYRGILKMELKDYDGALADLDRQIAHYDKLADGHYYRGLLLAKIGKKAQALASLEKAKALFTGDGYHAQDPYVEMPWQIYLEDIERALLQYR</sequence>
<accession>A0A1H7R3V8</accession>
<dbReference type="PROSITE" id="PS50005">
    <property type="entry name" value="TPR"/>
    <property type="match status" value="1"/>
</dbReference>
<keyword evidence="5" id="KW-1185">Reference proteome</keyword>
<protein>
    <recommendedName>
        <fullName evidence="6">Tetratricopeptide repeat-containing protein</fullName>
    </recommendedName>
</protein>
<gene>
    <name evidence="4" type="ORF">SAMN05421740_106230</name>
</gene>
<evidence type="ECO:0008006" key="6">
    <source>
        <dbReference type="Google" id="ProtNLM"/>
    </source>
</evidence>
<dbReference type="OrthoDB" id="712930at2"/>
<dbReference type="InterPro" id="IPR011990">
    <property type="entry name" value="TPR-like_helical_dom_sf"/>
</dbReference>
<dbReference type="InterPro" id="IPR019734">
    <property type="entry name" value="TPR_rpt"/>
</dbReference>
<dbReference type="EMBL" id="FNZR01000006">
    <property type="protein sequence ID" value="SEL54257.1"/>
    <property type="molecule type" value="Genomic_DNA"/>
</dbReference>
<dbReference type="RefSeq" id="WP_090606828.1">
    <property type="nucleotide sequence ID" value="NZ_FNZR01000006.1"/>
</dbReference>
<name>A0A1H7R3V8_9SPHI</name>
<dbReference type="PANTHER" id="PTHR44858">
    <property type="entry name" value="TETRATRICOPEPTIDE REPEAT PROTEIN 6"/>
    <property type="match status" value="1"/>
</dbReference>
<dbReference type="STRING" id="332977.SAMN05421740_106230"/>
<reference evidence="5" key="1">
    <citation type="submission" date="2016-10" db="EMBL/GenBank/DDBJ databases">
        <authorList>
            <person name="Varghese N."/>
            <person name="Submissions S."/>
        </authorList>
    </citation>
    <scope>NUCLEOTIDE SEQUENCE [LARGE SCALE GENOMIC DNA]</scope>
    <source>
        <strain evidence="5">Jip14</strain>
    </source>
</reference>
<feature type="repeat" description="TPR" evidence="3">
    <location>
        <begin position="67"/>
        <end position="100"/>
    </location>
</feature>
<keyword evidence="2 3" id="KW-0802">TPR repeat</keyword>
<dbReference type="PANTHER" id="PTHR44858:SF1">
    <property type="entry name" value="UDP-N-ACETYLGLUCOSAMINE--PEPTIDE N-ACETYLGLUCOSAMINYLTRANSFERASE SPINDLY-RELATED"/>
    <property type="match status" value="1"/>
</dbReference>
<dbReference type="GO" id="GO:0009279">
    <property type="term" value="C:cell outer membrane"/>
    <property type="evidence" value="ECO:0007669"/>
    <property type="project" value="TreeGrafter"/>
</dbReference>
<organism evidence="4 5">
    <name type="scientific">Parapedobacter koreensis</name>
    <dbReference type="NCBI Taxonomy" id="332977"/>
    <lineage>
        <taxon>Bacteria</taxon>
        <taxon>Pseudomonadati</taxon>
        <taxon>Bacteroidota</taxon>
        <taxon>Sphingobacteriia</taxon>
        <taxon>Sphingobacteriales</taxon>
        <taxon>Sphingobacteriaceae</taxon>
        <taxon>Parapedobacter</taxon>
    </lineage>
</organism>
<evidence type="ECO:0000256" key="3">
    <source>
        <dbReference type="PROSITE-ProRule" id="PRU00339"/>
    </source>
</evidence>
<keyword evidence="1" id="KW-0677">Repeat</keyword>
<evidence type="ECO:0000256" key="2">
    <source>
        <dbReference type="ARBA" id="ARBA00022803"/>
    </source>
</evidence>